<dbReference type="Proteomes" id="UP000266234">
    <property type="component" value="Unassembled WGS sequence"/>
</dbReference>
<feature type="compositionally biased region" description="Polar residues" evidence="1">
    <location>
        <begin position="50"/>
        <end position="63"/>
    </location>
</feature>
<gene>
    <name evidence="2" type="ORF">FLONG3_8434</name>
</gene>
<evidence type="ECO:0000256" key="1">
    <source>
        <dbReference type="SAM" id="MobiDB-lite"/>
    </source>
</evidence>
<feature type="compositionally biased region" description="Polar residues" evidence="1">
    <location>
        <begin position="28"/>
        <end position="41"/>
    </location>
</feature>
<proteinExistence type="predicted"/>
<keyword evidence="3" id="KW-1185">Reference proteome</keyword>
<accession>A0A395S558</accession>
<evidence type="ECO:0000313" key="2">
    <source>
        <dbReference type="EMBL" id="RGP67508.1"/>
    </source>
</evidence>
<feature type="region of interest" description="Disordered" evidence="1">
    <location>
        <begin position="1"/>
        <end position="103"/>
    </location>
</feature>
<dbReference type="AlphaFoldDB" id="A0A395S558"/>
<comment type="caution">
    <text evidence="2">The sequence shown here is derived from an EMBL/GenBank/DDBJ whole genome shotgun (WGS) entry which is preliminary data.</text>
</comment>
<protein>
    <submittedName>
        <fullName evidence="2">Uncharacterized protein</fullName>
    </submittedName>
</protein>
<sequence>MGEVQATDLEDLHFGSTAFRPPPHPGLSTGQSTTTPFITPSESEEEPSYALSTTNGLADNNRISSDEVLQNWEERPNSSRSGIKRRFSSLQSHLEPQKEAAGTRKAEWFLKDAQDAAAKARYYTNKSMIYSAKSQDYVDKVKEVHHHAKEAKWFAKDVQVSIDKAGYYAGKAEFYADKFGDYACKAQEHANAVAEMAKSPTESLEPANEGRRNDPSRDIRP</sequence>
<reference evidence="2 3" key="1">
    <citation type="journal article" date="2018" name="PLoS Pathog.">
        <title>Evolution of structural diversity of trichothecenes, a family of toxins produced by plant pathogenic and entomopathogenic fungi.</title>
        <authorList>
            <person name="Proctor R.H."/>
            <person name="McCormick S.P."/>
            <person name="Kim H.S."/>
            <person name="Cardoza R.E."/>
            <person name="Stanley A.M."/>
            <person name="Lindo L."/>
            <person name="Kelly A."/>
            <person name="Brown D.W."/>
            <person name="Lee T."/>
            <person name="Vaughan M.M."/>
            <person name="Alexander N.J."/>
            <person name="Busman M."/>
            <person name="Gutierrez S."/>
        </authorList>
    </citation>
    <scope>NUCLEOTIDE SEQUENCE [LARGE SCALE GENOMIC DNA]</scope>
    <source>
        <strain evidence="2 3">NRRL 20695</strain>
    </source>
</reference>
<feature type="compositionally biased region" description="Basic and acidic residues" evidence="1">
    <location>
        <begin position="208"/>
        <end position="221"/>
    </location>
</feature>
<feature type="region of interest" description="Disordered" evidence="1">
    <location>
        <begin position="194"/>
        <end position="221"/>
    </location>
</feature>
<name>A0A395S558_9HYPO</name>
<organism evidence="2 3">
    <name type="scientific">Fusarium longipes</name>
    <dbReference type="NCBI Taxonomy" id="694270"/>
    <lineage>
        <taxon>Eukaryota</taxon>
        <taxon>Fungi</taxon>
        <taxon>Dikarya</taxon>
        <taxon>Ascomycota</taxon>
        <taxon>Pezizomycotina</taxon>
        <taxon>Sordariomycetes</taxon>
        <taxon>Hypocreomycetidae</taxon>
        <taxon>Hypocreales</taxon>
        <taxon>Nectriaceae</taxon>
        <taxon>Fusarium</taxon>
    </lineage>
</organism>
<dbReference type="EMBL" id="PXOG01000202">
    <property type="protein sequence ID" value="RGP67508.1"/>
    <property type="molecule type" value="Genomic_DNA"/>
</dbReference>
<evidence type="ECO:0000313" key="3">
    <source>
        <dbReference type="Proteomes" id="UP000266234"/>
    </source>
</evidence>